<dbReference type="Proteomes" id="UP000276834">
    <property type="component" value="Unassembled WGS sequence"/>
</dbReference>
<comment type="caution">
    <text evidence="2">The sequence shown here is derived from an EMBL/GenBank/DDBJ whole genome shotgun (WGS) entry which is preliminary data.</text>
</comment>
<evidence type="ECO:0000313" key="2">
    <source>
        <dbReference type="EMBL" id="RLW05904.1"/>
    </source>
</evidence>
<dbReference type="EMBL" id="QUSF01000010">
    <property type="protein sequence ID" value="RLW05904.1"/>
    <property type="molecule type" value="Genomic_DNA"/>
</dbReference>
<evidence type="ECO:0000256" key="1">
    <source>
        <dbReference type="SAM" id="MobiDB-lite"/>
    </source>
</evidence>
<accession>A0A3L8SPG9</accession>
<organism evidence="2 3">
    <name type="scientific">Chloebia gouldiae</name>
    <name type="common">Gouldian finch</name>
    <name type="synonym">Erythrura gouldiae</name>
    <dbReference type="NCBI Taxonomy" id="44316"/>
    <lineage>
        <taxon>Eukaryota</taxon>
        <taxon>Metazoa</taxon>
        <taxon>Chordata</taxon>
        <taxon>Craniata</taxon>
        <taxon>Vertebrata</taxon>
        <taxon>Euteleostomi</taxon>
        <taxon>Archelosauria</taxon>
        <taxon>Archosauria</taxon>
        <taxon>Dinosauria</taxon>
        <taxon>Saurischia</taxon>
        <taxon>Theropoda</taxon>
        <taxon>Coelurosauria</taxon>
        <taxon>Aves</taxon>
        <taxon>Neognathae</taxon>
        <taxon>Neoaves</taxon>
        <taxon>Telluraves</taxon>
        <taxon>Australaves</taxon>
        <taxon>Passeriformes</taxon>
        <taxon>Passeroidea</taxon>
        <taxon>Passeridae</taxon>
        <taxon>Chloebia</taxon>
    </lineage>
</organism>
<protein>
    <submittedName>
        <fullName evidence="2">Uncharacterized protein</fullName>
    </submittedName>
</protein>
<reference evidence="2 3" key="1">
    <citation type="journal article" date="2018" name="Proc. R. Soc. B">
        <title>A non-coding region near Follistatin controls head colour polymorphism in the Gouldian finch.</title>
        <authorList>
            <person name="Toomey M.B."/>
            <person name="Marques C.I."/>
            <person name="Andrade P."/>
            <person name="Araujo P.M."/>
            <person name="Sabatino S."/>
            <person name="Gazda M.A."/>
            <person name="Afonso S."/>
            <person name="Lopes R.J."/>
            <person name="Corbo J.C."/>
            <person name="Carneiro M."/>
        </authorList>
    </citation>
    <scope>NUCLEOTIDE SEQUENCE [LARGE SCALE GENOMIC DNA]</scope>
    <source>
        <strain evidence="2">Red01</strain>
        <tissue evidence="2">Muscle</tissue>
    </source>
</reference>
<feature type="region of interest" description="Disordered" evidence="1">
    <location>
        <begin position="37"/>
        <end position="72"/>
    </location>
</feature>
<sequence length="72" mass="7809">MVVVVEGDGESGRDAFYNISNYVGKCVIGSRLLGAPEGNQTCRVQPKQHLSDTTVGQETEEFSPPPAEEIRN</sequence>
<keyword evidence="3" id="KW-1185">Reference proteome</keyword>
<gene>
    <name evidence="2" type="ORF">DV515_00004736</name>
</gene>
<evidence type="ECO:0000313" key="3">
    <source>
        <dbReference type="Proteomes" id="UP000276834"/>
    </source>
</evidence>
<dbReference type="AlphaFoldDB" id="A0A3L8SPG9"/>
<feature type="compositionally biased region" description="Pro residues" evidence="1">
    <location>
        <begin position="63"/>
        <end position="72"/>
    </location>
</feature>
<name>A0A3L8SPG9_CHLGU</name>
<proteinExistence type="predicted"/>
<dbReference type="OrthoDB" id="10444326at2759"/>